<dbReference type="EMBL" id="MU007061">
    <property type="protein sequence ID" value="KAF2427235.1"/>
    <property type="molecule type" value="Genomic_DNA"/>
</dbReference>
<feature type="compositionally biased region" description="Basic and acidic residues" evidence="1">
    <location>
        <begin position="745"/>
        <end position="791"/>
    </location>
</feature>
<feature type="region of interest" description="Disordered" evidence="1">
    <location>
        <begin position="580"/>
        <end position="666"/>
    </location>
</feature>
<dbReference type="Proteomes" id="UP000800235">
    <property type="component" value="Unassembled WGS sequence"/>
</dbReference>
<feature type="region of interest" description="Disordered" evidence="1">
    <location>
        <begin position="461"/>
        <end position="489"/>
    </location>
</feature>
<feature type="region of interest" description="Disordered" evidence="1">
    <location>
        <begin position="114"/>
        <end position="137"/>
    </location>
</feature>
<sequence>MDTKPATIRTAQDPTMQRPISTSTLDDSDFESSHDDSNINNTPARSSHFGNAHPDLPPSYDQSQAEALDVPTPSYPYPPGVVNRSDITVFRTEIPPDPPITVPAPRVEQTNREDVNPVSYPDEKRPIVSNEEPSPQASGLLNEALRFTETPPPLEEVHLALRVPVAVPSLPQVNNGPVKFTRFYATVLDAHLITAGQLVEFIDGLNAICTATSFSSSIYHSRNPSSGYELSRDDSSIPHEDMLSAFLALSNTHFFNPRGLRVHLSDLSQLADMVNMNNAAIRKTVLGEVLRNVRAGVEVPAAANGAAGAASQALVPYIEALTAAVPEPRKHTEALDILANRLAATHIFDARPPPSSLRGAHSRPGSTRDNHNAPGGSCNDGNSFKRQQSWSDWGNEFGKKWEEWGKRFGEKQERYWTEWGRQQEDKWGAWGKQQEDRWGARGEMISAGPPWARGGGGGFRGRQGPFGGGHRGGGPFGFGQQGGPLSGRGGGGAFAGFGRGVGFGRGGFGPFSTHYATHGLAAPHIPPGVPTPYTPHVVPTPPGVFSPHQIPVPIPAPHYGIIPAPHYGIIPGQVSGVIPTPPPIPGAYQTPRSVPRGASHIPTPPLPPQARNHIYLSGNNPRRHHNDNDNNDDDDDDDLSDTASLSSTSSSSSSSDSDATRTNEDPEAIFAAKIASIERMATEAHSLGRKPSSDIDREKIRLIYQAEQEKARAELRIEMRERKSEFKSHGAREWKRGKKAEYAAWKREAKEERRGRKKEGKGEYRRVKGELKEKKRREKEEWRRGKREGKMKVKGGGGARGEGGRGGNDGSSAAIGDFREEDVEAKAKEMLWVVVSNFEG</sequence>
<evidence type="ECO:0000313" key="2">
    <source>
        <dbReference type="EMBL" id="KAF2427235.1"/>
    </source>
</evidence>
<gene>
    <name evidence="2" type="ORF">EJ08DRAFT_699684</name>
</gene>
<feature type="compositionally biased region" description="Polar residues" evidence="1">
    <location>
        <begin position="9"/>
        <end position="25"/>
    </location>
</feature>
<feature type="compositionally biased region" description="Acidic residues" evidence="1">
    <location>
        <begin position="629"/>
        <end position="640"/>
    </location>
</feature>
<evidence type="ECO:0000256" key="1">
    <source>
        <dbReference type="SAM" id="MobiDB-lite"/>
    </source>
</evidence>
<dbReference type="AlphaFoldDB" id="A0A9P4NLY7"/>
<dbReference type="OrthoDB" id="3068835at2759"/>
<feature type="compositionally biased region" description="Polar residues" evidence="1">
    <location>
        <begin position="38"/>
        <end position="49"/>
    </location>
</feature>
<keyword evidence="3" id="KW-1185">Reference proteome</keyword>
<evidence type="ECO:0000313" key="3">
    <source>
        <dbReference type="Proteomes" id="UP000800235"/>
    </source>
</evidence>
<protein>
    <submittedName>
        <fullName evidence="2">Uncharacterized protein</fullName>
    </submittedName>
</protein>
<feature type="compositionally biased region" description="Gly residues" evidence="1">
    <location>
        <begin position="794"/>
        <end position="809"/>
    </location>
</feature>
<comment type="caution">
    <text evidence="2">The sequence shown here is derived from an EMBL/GenBank/DDBJ whole genome shotgun (WGS) entry which is preliminary data.</text>
</comment>
<feature type="region of interest" description="Disordered" evidence="1">
    <location>
        <begin position="349"/>
        <end position="390"/>
    </location>
</feature>
<proteinExistence type="predicted"/>
<feature type="region of interest" description="Disordered" evidence="1">
    <location>
        <begin position="1"/>
        <end position="76"/>
    </location>
</feature>
<name>A0A9P4NLY7_9PEZI</name>
<accession>A0A9P4NLY7</accession>
<reference evidence="2" key="1">
    <citation type="journal article" date="2020" name="Stud. Mycol.">
        <title>101 Dothideomycetes genomes: a test case for predicting lifestyles and emergence of pathogens.</title>
        <authorList>
            <person name="Haridas S."/>
            <person name="Albert R."/>
            <person name="Binder M."/>
            <person name="Bloem J."/>
            <person name="Labutti K."/>
            <person name="Salamov A."/>
            <person name="Andreopoulos B."/>
            <person name="Baker S."/>
            <person name="Barry K."/>
            <person name="Bills G."/>
            <person name="Bluhm B."/>
            <person name="Cannon C."/>
            <person name="Castanera R."/>
            <person name="Culley D."/>
            <person name="Daum C."/>
            <person name="Ezra D."/>
            <person name="Gonzalez J."/>
            <person name="Henrissat B."/>
            <person name="Kuo A."/>
            <person name="Liang C."/>
            <person name="Lipzen A."/>
            <person name="Lutzoni F."/>
            <person name="Magnuson J."/>
            <person name="Mondo S."/>
            <person name="Nolan M."/>
            <person name="Ohm R."/>
            <person name="Pangilinan J."/>
            <person name="Park H.-J."/>
            <person name="Ramirez L."/>
            <person name="Alfaro M."/>
            <person name="Sun H."/>
            <person name="Tritt A."/>
            <person name="Yoshinaga Y."/>
            <person name="Zwiers L.-H."/>
            <person name="Turgeon B."/>
            <person name="Goodwin S."/>
            <person name="Spatafora J."/>
            <person name="Crous P."/>
            <person name="Grigoriev I."/>
        </authorList>
    </citation>
    <scope>NUCLEOTIDE SEQUENCE</scope>
    <source>
        <strain evidence="2">CBS 130266</strain>
    </source>
</reference>
<feature type="compositionally biased region" description="Low complexity" evidence="1">
    <location>
        <begin position="641"/>
        <end position="657"/>
    </location>
</feature>
<organism evidence="2 3">
    <name type="scientific">Tothia fuscella</name>
    <dbReference type="NCBI Taxonomy" id="1048955"/>
    <lineage>
        <taxon>Eukaryota</taxon>
        <taxon>Fungi</taxon>
        <taxon>Dikarya</taxon>
        <taxon>Ascomycota</taxon>
        <taxon>Pezizomycotina</taxon>
        <taxon>Dothideomycetes</taxon>
        <taxon>Pleosporomycetidae</taxon>
        <taxon>Venturiales</taxon>
        <taxon>Cylindrosympodiaceae</taxon>
        <taxon>Tothia</taxon>
    </lineage>
</organism>
<feature type="compositionally biased region" description="Polar residues" evidence="1">
    <location>
        <begin position="379"/>
        <end position="390"/>
    </location>
</feature>
<feature type="compositionally biased region" description="Basic and acidic residues" evidence="1">
    <location>
        <begin position="114"/>
        <end position="126"/>
    </location>
</feature>
<feature type="region of interest" description="Disordered" evidence="1">
    <location>
        <begin position="745"/>
        <end position="817"/>
    </location>
</feature>